<organism evidence="2 3">
    <name type="scientific">Mycoemilia scoparia</name>
    <dbReference type="NCBI Taxonomy" id="417184"/>
    <lineage>
        <taxon>Eukaryota</taxon>
        <taxon>Fungi</taxon>
        <taxon>Fungi incertae sedis</taxon>
        <taxon>Zoopagomycota</taxon>
        <taxon>Kickxellomycotina</taxon>
        <taxon>Kickxellomycetes</taxon>
        <taxon>Kickxellales</taxon>
        <taxon>Kickxellaceae</taxon>
        <taxon>Mycoemilia</taxon>
    </lineage>
</organism>
<sequence>MSQMPDNSKMTDFRVTRNGVSPTKLDYSSKEGISCVLNSNFTKTSSDTVTQVGIQEERLVSISKTSPAVSKYGPSSYSATPEHAQSSSICTVESRLNEAMSSLMLLSLNHDYKKPRTDHSDHIANGTDIKSPEVYVTDDEDSEDKKAEEPKLIMPCASMVNEPISSKIGKSQNKTHTSKTKTYAKSPTIGIFEDHQSTDCEWSEKASECNSYIVSLNGSHGNTTQNSPAVNSPNGDFTNLNLSPNPFFDLCDSEFGDFGSQASPGIFLERNLSEVSSHADVRDLVQLDYPLVDADYLSFGYEDGDGEYSHDETASSMTDNHSQSIKEPLHQSFNNHERAHSSFSVDASINSSKDPVIFKTPAVENSTRLASNISTADVAIILSNRIQRPQTRRNIANGLGIKFSVALNNHDLPNTGNASRTKCLVESNIEAEKEIDESANINDIC</sequence>
<evidence type="ECO:0000313" key="3">
    <source>
        <dbReference type="Proteomes" id="UP001150538"/>
    </source>
</evidence>
<gene>
    <name evidence="2" type="ORF">H4219_005293</name>
</gene>
<protein>
    <submittedName>
        <fullName evidence="2">Uncharacterized protein</fullName>
    </submittedName>
</protein>
<keyword evidence="3" id="KW-1185">Reference proteome</keyword>
<feature type="region of interest" description="Disordered" evidence="1">
    <location>
        <begin position="1"/>
        <end position="24"/>
    </location>
</feature>
<dbReference type="EMBL" id="JANBPU010000277">
    <property type="protein sequence ID" value="KAJ1913240.1"/>
    <property type="molecule type" value="Genomic_DNA"/>
</dbReference>
<dbReference type="Proteomes" id="UP001150538">
    <property type="component" value="Unassembled WGS sequence"/>
</dbReference>
<reference evidence="2" key="1">
    <citation type="submission" date="2022-07" db="EMBL/GenBank/DDBJ databases">
        <title>Phylogenomic reconstructions and comparative analyses of Kickxellomycotina fungi.</title>
        <authorList>
            <person name="Reynolds N.K."/>
            <person name="Stajich J.E."/>
            <person name="Barry K."/>
            <person name="Grigoriev I.V."/>
            <person name="Crous P."/>
            <person name="Smith M.E."/>
        </authorList>
    </citation>
    <scope>NUCLEOTIDE SEQUENCE</scope>
    <source>
        <strain evidence="2">NBRC 100468</strain>
    </source>
</reference>
<dbReference type="AlphaFoldDB" id="A0A9W7ZTK8"/>
<comment type="caution">
    <text evidence="2">The sequence shown here is derived from an EMBL/GenBank/DDBJ whole genome shotgun (WGS) entry which is preliminary data.</text>
</comment>
<proteinExistence type="predicted"/>
<evidence type="ECO:0000313" key="2">
    <source>
        <dbReference type="EMBL" id="KAJ1913240.1"/>
    </source>
</evidence>
<evidence type="ECO:0000256" key="1">
    <source>
        <dbReference type="SAM" id="MobiDB-lite"/>
    </source>
</evidence>
<accession>A0A9W7ZTK8</accession>
<name>A0A9W7ZTK8_9FUNG</name>